<evidence type="ECO:0000256" key="7">
    <source>
        <dbReference type="ARBA" id="ARBA00023136"/>
    </source>
</evidence>
<dbReference type="Pfam" id="PF00005">
    <property type="entry name" value="ABC_tran"/>
    <property type="match status" value="1"/>
</dbReference>
<dbReference type="Gene3D" id="1.20.1560.10">
    <property type="entry name" value="ABC transporter type 1, transmembrane domain"/>
    <property type="match status" value="1"/>
</dbReference>
<dbReference type="CDD" id="cd03253">
    <property type="entry name" value="ABCC_ATM1_transporter"/>
    <property type="match status" value="1"/>
</dbReference>
<evidence type="ECO:0000313" key="11">
    <source>
        <dbReference type="EMBL" id="VAW72240.1"/>
    </source>
</evidence>
<name>A0A3B0Y5W5_9ZZZZ</name>
<feature type="transmembrane region" description="Helical" evidence="8">
    <location>
        <begin position="33"/>
        <end position="54"/>
    </location>
</feature>
<dbReference type="InterPro" id="IPR027417">
    <property type="entry name" value="P-loop_NTPase"/>
</dbReference>
<evidence type="ECO:0000256" key="4">
    <source>
        <dbReference type="ARBA" id="ARBA00022741"/>
    </source>
</evidence>
<feature type="transmembrane region" description="Helical" evidence="8">
    <location>
        <begin position="69"/>
        <end position="89"/>
    </location>
</feature>
<feature type="transmembrane region" description="Helical" evidence="8">
    <location>
        <begin position="296"/>
        <end position="317"/>
    </location>
</feature>
<keyword evidence="3 8" id="KW-0812">Transmembrane</keyword>
<keyword evidence="4" id="KW-0547">Nucleotide-binding</keyword>
<feature type="transmembrane region" description="Helical" evidence="8">
    <location>
        <begin position="174"/>
        <end position="195"/>
    </location>
</feature>
<evidence type="ECO:0000259" key="9">
    <source>
        <dbReference type="PROSITE" id="PS50893"/>
    </source>
</evidence>
<dbReference type="PANTHER" id="PTHR24221">
    <property type="entry name" value="ATP-BINDING CASSETTE SUB-FAMILY B"/>
    <property type="match status" value="1"/>
</dbReference>
<dbReference type="GO" id="GO:0140359">
    <property type="term" value="F:ABC-type transporter activity"/>
    <property type="evidence" value="ECO:0007669"/>
    <property type="project" value="InterPro"/>
</dbReference>
<evidence type="ECO:0000256" key="1">
    <source>
        <dbReference type="ARBA" id="ARBA00004225"/>
    </source>
</evidence>
<dbReference type="InterPro" id="IPR039421">
    <property type="entry name" value="Type_1_exporter"/>
</dbReference>
<dbReference type="InterPro" id="IPR036640">
    <property type="entry name" value="ABC1_TM_sf"/>
</dbReference>
<protein>
    <submittedName>
        <fullName evidence="11">Efflux ABC transporter, permease/ATP-binding protein mlr7818</fullName>
    </submittedName>
</protein>
<dbReference type="PROSITE" id="PS50929">
    <property type="entry name" value="ABC_TM1F"/>
    <property type="match status" value="1"/>
</dbReference>
<comment type="subcellular location">
    <subcellularLocation>
        <location evidence="1">Mitochondrion membrane</location>
        <topology evidence="1">Multi-pass membrane protein</topology>
    </subcellularLocation>
</comment>
<keyword evidence="2" id="KW-0813">Transport</keyword>
<dbReference type="PROSITE" id="PS50893">
    <property type="entry name" value="ABC_TRANSPORTER_2"/>
    <property type="match status" value="1"/>
</dbReference>
<feature type="transmembrane region" description="Helical" evidence="8">
    <location>
        <begin position="262"/>
        <end position="284"/>
    </location>
</feature>
<dbReference type="InterPro" id="IPR011527">
    <property type="entry name" value="ABC1_TM_dom"/>
</dbReference>
<evidence type="ECO:0000256" key="8">
    <source>
        <dbReference type="SAM" id="Phobius"/>
    </source>
</evidence>
<evidence type="ECO:0000256" key="3">
    <source>
        <dbReference type="ARBA" id="ARBA00022692"/>
    </source>
</evidence>
<keyword evidence="7 8" id="KW-0472">Membrane</keyword>
<evidence type="ECO:0000256" key="6">
    <source>
        <dbReference type="ARBA" id="ARBA00022989"/>
    </source>
</evidence>
<dbReference type="SUPFAM" id="SSF52540">
    <property type="entry name" value="P-loop containing nucleoside triphosphate hydrolases"/>
    <property type="match status" value="1"/>
</dbReference>
<evidence type="ECO:0000256" key="5">
    <source>
        <dbReference type="ARBA" id="ARBA00022840"/>
    </source>
</evidence>
<dbReference type="InterPro" id="IPR003439">
    <property type="entry name" value="ABC_transporter-like_ATP-bd"/>
</dbReference>
<dbReference type="AlphaFoldDB" id="A0A3B0Y5W5"/>
<feature type="transmembrane region" description="Helical" evidence="8">
    <location>
        <begin position="146"/>
        <end position="168"/>
    </location>
</feature>
<dbReference type="Pfam" id="PF00664">
    <property type="entry name" value="ABC_membrane"/>
    <property type="match status" value="1"/>
</dbReference>
<dbReference type="SUPFAM" id="SSF90123">
    <property type="entry name" value="ABC transporter transmembrane region"/>
    <property type="match status" value="1"/>
</dbReference>
<sequence>MYRKQTDLPNGKRNDIYTLRSLLPYLWEYRSRVIIALVALILAKVAMVGAPLALKGIIDSLDPSQNSQIILPVLFLVAYGALRIGSALFNEIRDSVFARVRHGSMRGMSSRVVAHMHKLSLRFHLDRKIGAITRDFERGTRSVSSLLNYMVFSIIPILIEVALIAIILLAYYSVWYAIVTFGTVFIYIAITMIITEWRMKYRVEMNTMDSQANNQAIDSLINYETVKYFGNETMEMRNYNVTLQKWENAAVKSQTSLSALNVGQSAIIAIGVTIIMVMATQGVVNKELTIGDLVLVNAFMIQIFIPLNFLGIVYSQLKHALSDMDRMFKLLEENPEILDKDNAKPLQVDKAIVQFSSIDFHYDEDRKILKNLDFTIGASEKVAIVGSSGAGKSTLARLLFRFYDVTGGSILIDGQDIRDVTQESLRSAIGIVPQDTVLFNDTIYYNIAYANPDSDKDQVIQAAKTASIHDFILSLPEQYDTVVGERGLKLSGGEKQRVAIARAILKNPRIMVFDEATSSLDSRSERSILEALRSVATNHTTLIIAHRLSTIVDSDRILVIDKGEIIEQGTHQELLNLKSVYANMWALQQQQRHTEHLTTN</sequence>
<evidence type="ECO:0000259" key="10">
    <source>
        <dbReference type="PROSITE" id="PS50929"/>
    </source>
</evidence>
<dbReference type="InterPro" id="IPR003593">
    <property type="entry name" value="AAA+_ATPase"/>
</dbReference>
<dbReference type="SMART" id="SM00382">
    <property type="entry name" value="AAA"/>
    <property type="match status" value="1"/>
</dbReference>
<evidence type="ECO:0000256" key="2">
    <source>
        <dbReference type="ARBA" id="ARBA00022448"/>
    </source>
</evidence>
<dbReference type="GO" id="GO:0005524">
    <property type="term" value="F:ATP binding"/>
    <property type="evidence" value="ECO:0007669"/>
    <property type="project" value="UniProtKB-KW"/>
</dbReference>
<gene>
    <name evidence="11" type="ORF">MNBD_GAMMA12-1665</name>
</gene>
<dbReference type="EMBL" id="UOFL01000036">
    <property type="protein sequence ID" value="VAW72240.1"/>
    <property type="molecule type" value="Genomic_DNA"/>
</dbReference>
<dbReference type="Gene3D" id="3.40.50.300">
    <property type="entry name" value="P-loop containing nucleotide triphosphate hydrolases"/>
    <property type="match status" value="1"/>
</dbReference>
<organism evidence="11">
    <name type="scientific">hydrothermal vent metagenome</name>
    <dbReference type="NCBI Taxonomy" id="652676"/>
    <lineage>
        <taxon>unclassified sequences</taxon>
        <taxon>metagenomes</taxon>
        <taxon>ecological metagenomes</taxon>
    </lineage>
</organism>
<accession>A0A3B0Y5W5</accession>
<dbReference type="FunFam" id="3.40.50.300:FF:000186">
    <property type="entry name" value="ATP-binding cassette sub-family B member 7, mitochondrial"/>
    <property type="match status" value="1"/>
</dbReference>
<dbReference type="PANTHER" id="PTHR24221:SF402">
    <property type="entry name" value="IRON-SULFUR CLUSTERS TRANSPORTER ABCB7, MITOCHONDRIAL"/>
    <property type="match status" value="1"/>
</dbReference>
<reference evidence="11" key="1">
    <citation type="submission" date="2018-06" db="EMBL/GenBank/DDBJ databases">
        <authorList>
            <person name="Zhirakovskaya E."/>
        </authorList>
    </citation>
    <scope>NUCLEOTIDE SEQUENCE</scope>
</reference>
<proteinExistence type="predicted"/>
<dbReference type="GO" id="GO:0016887">
    <property type="term" value="F:ATP hydrolysis activity"/>
    <property type="evidence" value="ECO:0007669"/>
    <property type="project" value="InterPro"/>
</dbReference>
<feature type="domain" description="ABC transmembrane type-1" evidence="10">
    <location>
        <begin position="34"/>
        <end position="319"/>
    </location>
</feature>
<keyword evidence="6 8" id="KW-1133">Transmembrane helix</keyword>
<dbReference type="CDD" id="cd18582">
    <property type="entry name" value="ABC_6TM_ATM1_ABCB7"/>
    <property type="match status" value="1"/>
</dbReference>
<dbReference type="PROSITE" id="PS00211">
    <property type="entry name" value="ABC_TRANSPORTER_1"/>
    <property type="match status" value="1"/>
</dbReference>
<feature type="domain" description="ABC transporter" evidence="9">
    <location>
        <begin position="353"/>
        <end position="587"/>
    </location>
</feature>
<dbReference type="GO" id="GO:0005743">
    <property type="term" value="C:mitochondrial inner membrane"/>
    <property type="evidence" value="ECO:0007669"/>
    <property type="project" value="TreeGrafter"/>
</dbReference>
<keyword evidence="5 11" id="KW-0067">ATP-binding</keyword>
<dbReference type="InterPro" id="IPR017871">
    <property type="entry name" value="ABC_transporter-like_CS"/>
</dbReference>
<dbReference type="GO" id="GO:0006879">
    <property type="term" value="P:intracellular iron ion homeostasis"/>
    <property type="evidence" value="ECO:0007669"/>
    <property type="project" value="TreeGrafter"/>
</dbReference>